<feature type="compositionally biased region" description="Low complexity" evidence="2">
    <location>
        <begin position="278"/>
        <end position="287"/>
    </location>
</feature>
<comment type="caution">
    <text evidence="3">The sequence shown here is derived from an EMBL/GenBank/DDBJ whole genome shotgun (WGS) entry which is preliminary data.</text>
</comment>
<feature type="coiled-coil region" evidence="1">
    <location>
        <begin position="50"/>
        <end position="151"/>
    </location>
</feature>
<keyword evidence="1" id="KW-0175">Coiled coil</keyword>
<protein>
    <submittedName>
        <fullName evidence="3">Uncharacterized protein</fullName>
    </submittedName>
</protein>
<sequence>MAQQAVTSATDGGDCNGIVDTFSNLNVNIQAISLQAPYIAETLKSISEQKKVLENKDKAKSEQIVDLQKEIAASGREIEAWKQQSHEQERMTDRAKNQNDMLRRKIGEFERKVTSFESQLQASEREIAEKVDRLQRENETLRKSLESRKLNEKGQSKSFRDLMHVHKLTHNVLLNHLGQCKYDDIEDDLYEDPDAYVDLMFEHPVTAECGSSEEDTRPKDVFNRSSYLRISQRFKNKTSPILSISEQNQTPPSLPPPRVLQNKKTRDDAVQPRDDVESSSTESSVSSQRLRDEAAAFSFPNEGQRSRSTLAKRFSGSF</sequence>
<reference evidence="3 4" key="1">
    <citation type="submission" date="2024-02" db="EMBL/GenBank/DDBJ databases">
        <authorList>
            <person name="Daric V."/>
            <person name="Darras S."/>
        </authorList>
    </citation>
    <scope>NUCLEOTIDE SEQUENCE [LARGE SCALE GENOMIC DNA]</scope>
</reference>
<name>A0ABP0FS11_CLALP</name>
<accession>A0ABP0FS11</accession>
<feature type="compositionally biased region" description="Basic and acidic residues" evidence="2">
    <location>
        <begin position="264"/>
        <end position="276"/>
    </location>
</feature>
<evidence type="ECO:0000256" key="2">
    <source>
        <dbReference type="SAM" id="MobiDB-lite"/>
    </source>
</evidence>
<dbReference type="EMBL" id="CAWYQH010000079">
    <property type="protein sequence ID" value="CAK8681345.1"/>
    <property type="molecule type" value="Genomic_DNA"/>
</dbReference>
<evidence type="ECO:0000313" key="4">
    <source>
        <dbReference type="Proteomes" id="UP001642483"/>
    </source>
</evidence>
<keyword evidence="4" id="KW-1185">Reference proteome</keyword>
<feature type="region of interest" description="Disordered" evidence="2">
    <location>
        <begin position="239"/>
        <end position="318"/>
    </location>
</feature>
<feature type="compositionally biased region" description="Polar residues" evidence="2">
    <location>
        <begin position="239"/>
        <end position="251"/>
    </location>
</feature>
<evidence type="ECO:0000313" key="3">
    <source>
        <dbReference type="EMBL" id="CAK8681345.1"/>
    </source>
</evidence>
<organism evidence="3 4">
    <name type="scientific">Clavelina lepadiformis</name>
    <name type="common">Light-bulb sea squirt</name>
    <name type="synonym">Ascidia lepadiformis</name>
    <dbReference type="NCBI Taxonomy" id="159417"/>
    <lineage>
        <taxon>Eukaryota</taxon>
        <taxon>Metazoa</taxon>
        <taxon>Chordata</taxon>
        <taxon>Tunicata</taxon>
        <taxon>Ascidiacea</taxon>
        <taxon>Aplousobranchia</taxon>
        <taxon>Clavelinidae</taxon>
        <taxon>Clavelina</taxon>
    </lineage>
</organism>
<dbReference type="Gene3D" id="1.10.287.1490">
    <property type="match status" value="1"/>
</dbReference>
<proteinExistence type="predicted"/>
<dbReference type="Proteomes" id="UP001642483">
    <property type="component" value="Unassembled WGS sequence"/>
</dbReference>
<gene>
    <name evidence="3" type="ORF">CVLEPA_LOCUS11557</name>
</gene>
<evidence type="ECO:0000256" key="1">
    <source>
        <dbReference type="SAM" id="Coils"/>
    </source>
</evidence>